<sequence length="3006" mass="319191">MKKFSSLTLKFGHALARRIKANQARRAGTYVFKKQLPQPKRSELKPKLIKQGTFILGVMSQPLLAWYPSWISGTHTLNTTNIKQYMQNNHRSQNLLWTGGSNVFYEASNGSYFCTNWNCNGSVTLIGSGSTTYTLSNLNYEGGSLNLQINGNGTQGALNISNVNMDSYQGRQFTDTWNAQSVSISGNLQVGQNHITINANHGTTANNATINADQGNGILNINDKTSESFTNTTFKGTGQINLQSNNITFNNVTFNDSNTGSHVTDNGTLTLEGTETFAQNSPLINLGANVTIQANTIFNITEDLTKTTNGAYNLDTLVSTSGNKSINDSSYASHLWDLIRYQGQTGSLFNGQLSNGTTLSNPSSGNGIYYVKYTFGNGDWDILKEDFENNSLSAQLEAYAKNQGDIWSTIHNINSTWNFNVGEGSAYINPGNGTDQAWAQRDKNFKVTLDNGSGGTLILGNSTETPSSSGKILFGGTGGNPFALNGNYGGDLGYMTGEFDAGKIYLTGTIESGNSFHDGNGTNISYNAITNITANGLHYLNDNAGAWHSNANFRATNGSINISNSQFQDQSSGQFTFNSQNQTFSSTTFTGNSHTITLHATNNLTLTNTSFNDSNATLTLEADKSTLQDTDNQTSQITAKNLQVIANQASFSNTIFNAQNSSFKTNQLTLTNDTFNNGSYSFAPENNGNHTTTFSGTTTINTSSSPFANLGGSISLNNGAIFNLNNILSSLQIGTTYSILGGSGANINYSSDTQYANNLWNLIRISGASISSETEMSDSNGTQVWDVVFGINGMPIKIQETFASSGLSLKVISQAKDIWSDVYNMTTSCTYNALASPPGCYGYQNGTYNMLKHFNKYGFEAYNESVGADGIAYINPLNSQSHDGYNASTHTLQTYTGIGNGGTYNVGEMQNGKWVNNGTLILGNNTSQPVKGGKIEFGKVGSVGYITDVFNAGHIFLTNSIEVGDSSLSGAGATLTFNANNNITADGLTYHQDATAIPPFGSAISQHSHGNFIAQQSFSALNSSFEDDTSGSLDFTGKNSINFTSSTVIGSKSSITLNSANTTLNNSAFFVGNGTTLTFGNVITTNSHSSYSSSTNTINNSTINLNQNSSLYLHGSTTLDNTTSFLNLDSQATFYGSASLSGSTTINLDHNSKIIMNSTTTLNDNANFNLINSAQANFQGNSTFNSSSGITLASGAKAMFTHTTTSTQDTTTQDTTTFNNNSFLNVNGSFTDFIPNTSSRSISGGGSSSNQNYSAQFNDLVFNNYASMLLNSADIQSSQTTFANSVNINMQNSLFNAGTLNLNGGNFYMQNSQIKAGAVNVGSSDSVNINSGVNSLNRSLITSSSFNLNGTLNLDGLLLGPTTTGTTQSAANGQPLISVSSSSSNTGGGIFSLNGILNISNIDLSAPLSSQTNHTSSSATYDIVNANNITGMSGANGYQKIEYYGIKINNATYSDSNKTQSWSFTNPLNGAQTITEKIQNGRLTITISNSNHFVATDYHNIAPELFFYKQSAQNLPSTNSASADISSYDYSSDESGTFFLDGNLKGVYDPKANTSSSKTSSTPVIPGTYNAQGQPLQGLYISNNGLFNETTLNNLVGIVQSIWPHLKTLLPHILQDLSDPSNIIQDLENSGIKLTSQQSKELLSFIDGLSSNINQTFNNGTLVVGSPQAGQTGSSSVVWFGGNGYTTACTAAQTEKGCQDLRGTYLGQLLGSTSAALGYIEANFKAKDIYITGTVGSGNAWGIGGSADVTFNSATNLTLNQATIDAEGTDQIFNMLGEGGIQKILGQKGLAQMLGNYIYDLANGSSINLSDPTSSIPSSIQPLAKDLGGQIGKIKLSDVLSASDVSALLNMPGMDNVIKNILSTKTVSSVLGGGGLISSLDQAEQNKIYNAIDKELHFSGGKAIASIANGVYGNHTLLSLINSLSPMTGKNVDNILNMPSTTSGQSQIKSLLEQTTFEQVFQELLSNQNLLNKTIAWLGPQILDEMLKTAIDDLLNPTNQLTAAEKNILDNILNNVFSSEKKAVQQMENSNPDVKHVIDGLMQAKGLGEVYSKGLQSILSNKLQGQLKSMGLGSLLAPKALGNFWQKGYFNFLANDDILVNNSTFSNASGGTLSFIAGKSIIFAGQNTINFSNNQGTLEFLSNDVSNIDLTTLNATDGLTIDAPFNNLYVQKGNITLASYEGLTVRANNFDFLGTVQADGAVDLSGVTGLAVLGTLNLTEDSTLKANNLTTISAFNNQSQNLLNISGNFNSYGTFSTQGAGVNIGGGFNSTGALTFNVAGATIKTTGPSSDNSTSSSSASTSSSNANSSGGSSSSPSTSTPSTNSSASTSSKTATALTLASITVSTSSTTSSTASSSTSTSSSNTSSSSDNSPSSNSGSNVNPVSPTPSTQIPLIQVGGLVNLNLGGSAIISFNTEAQTNNAGSSAGSSSTSTPQTTTSSSTSSTQTASTAQSTTLSLSSNTSLATTSQTPTTSSGASPDSSNPTASPITPSNGAYTLIQTNSWIHYNPTSFNPNNWRQYLELYTSLKINGTAFQLNAQGTGLTYNGQAVNISQRGLLVNYQGTNGQEVSASIDYNKMQIGIGQSLHVIAPTITQYITQIQGQSVVNALENAGGPGVMNWFGKLLIETKNTPLFAPYYLEQHSLSDLLKIVKDIQNATDWMGASGLKATSSELLQISVHTKQMSRLAKLSNFASNDALPDFHDFLVSLKGKKFASAVPNAMDIITAYSQRDKLKNNLWITGVGGASFVAGGTGTLYGLNVGYDRFIKGVIVGGYMAYGYSGFYGNINSANSNNVNVGFYSRAFIKGRNEITGSINETYGYNKTYIDATNPILTPLNQQYHYGTWTTNVGANYGYDFFFKNKHVILKPQIGLTYYYIGLSGLQGKMNDPIYNEFRANADPAHKSILTINLALESRHYFRKNSYYYVIAGLGRDLFVHSMGDKMVRFIGNDMLSYRYGGMYNTFASLTTGGEVRLFRSFYVNAGIGARFGLDYQDINITGNVGMRYAF</sequence>
<dbReference type="PROSITE" id="PS51208">
    <property type="entry name" value="AUTOTRANSPORTER"/>
    <property type="match status" value="1"/>
</dbReference>
<proteinExistence type="predicted"/>
<accession>A0A1M4NHJ6</accession>
<reference evidence="3" key="1">
    <citation type="submission" date="2016-10" db="EMBL/GenBank/DDBJ databases">
        <title>Proteomic and phylogenetic analysis of the outer membrane protein repertoire of gastric Helicobacter species.</title>
        <authorList>
            <person name="Joosten M."/>
        </authorList>
    </citation>
    <scope>NUCLEOTIDE SEQUENCE</scope>
    <source>
        <strain evidence="3">HS2</strain>
    </source>
</reference>
<dbReference type="SUPFAM" id="SSF103515">
    <property type="entry name" value="Autotransporter"/>
    <property type="match status" value="1"/>
</dbReference>
<feature type="compositionally biased region" description="Low complexity" evidence="1">
    <location>
        <begin position="2419"/>
        <end position="2479"/>
    </location>
</feature>
<dbReference type="InterPro" id="IPR036709">
    <property type="entry name" value="Autotransporte_beta_dom_sf"/>
</dbReference>
<name>A0A1M4NHJ6_9HELI</name>
<evidence type="ECO:0000313" key="3">
    <source>
        <dbReference type="EMBL" id="SFZ72295.1"/>
    </source>
</evidence>
<protein>
    <submittedName>
        <fullName evidence="3">OMP1114</fullName>
    </submittedName>
</protein>
<dbReference type="Pfam" id="PF03077">
    <property type="entry name" value="VacA2"/>
    <property type="match status" value="3"/>
</dbReference>
<gene>
    <name evidence="3" type="primary">omp1114</name>
</gene>
<dbReference type="PANTHER" id="PTHR46136:SF1">
    <property type="entry name" value="TRANSCRIPTION FACTOR GTE11-RELATED"/>
    <property type="match status" value="1"/>
</dbReference>
<feature type="region of interest" description="Disordered" evidence="1">
    <location>
        <begin position="2348"/>
        <end position="2390"/>
    </location>
</feature>
<dbReference type="SMART" id="SM00869">
    <property type="entry name" value="Autotransporter"/>
    <property type="match status" value="1"/>
</dbReference>
<dbReference type="InterPro" id="IPR005546">
    <property type="entry name" value="Autotransporte_beta"/>
</dbReference>
<feature type="domain" description="Autotransporter" evidence="2">
    <location>
        <begin position="2730"/>
        <end position="3006"/>
    </location>
</feature>
<dbReference type="PANTHER" id="PTHR46136">
    <property type="entry name" value="TRANSCRIPTION FACTOR GTE8"/>
    <property type="match status" value="1"/>
</dbReference>
<dbReference type="EMBL" id="LT633550">
    <property type="protein sequence ID" value="SFZ72295.1"/>
    <property type="molecule type" value="Genomic_DNA"/>
</dbReference>
<feature type="region of interest" description="Disordered" evidence="1">
    <location>
        <begin position="2285"/>
        <end position="2331"/>
    </location>
</feature>
<dbReference type="InterPro" id="IPR052442">
    <property type="entry name" value="Env_Response_Regulator"/>
</dbReference>
<feature type="compositionally biased region" description="Polar residues" evidence="1">
    <location>
        <begin position="2480"/>
        <end position="2493"/>
    </location>
</feature>
<evidence type="ECO:0000259" key="2">
    <source>
        <dbReference type="PROSITE" id="PS51208"/>
    </source>
</evidence>
<organism evidence="3">
    <name type="scientific">Helicobacter suis</name>
    <dbReference type="NCBI Taxonomy" id="104628"/>
    <lineage>
        <taxon>Bacteria</taxon>
        <taxon>Pseudomonadati</taxon>
        <taxon>Campylobacterota</taxon>
        <taxon>Epsilonproteobacteria</taxon>
        <taxon>Campylobacterales</taxon>
        <taxon>Helicobacteraceae</taxon>
        <taxon>Helicobacter</taxon>
    </lineage>
</organism>
<evidence type="ECO:0000256" key="1">
    <source>
        <dbReference type="SAM" id="MobiDB-lite"/>
    </source>
</evidence>
<feature type="region of interest" description="Disordered" evidence="1">
    <location>
        <begin position="2419"/>
        <end position="2493"/>
    </location>
</feature>
<dbReference type="InterPro" id="IPR004311">
    <property type="entry name" value="Vacuolating_cytotoxin_put"/>
</dbReference>